<organism evidence="1">
    <name type="scientific">Rhizophora mucronata</name>
    <name type="common">Asiatic mangrove</name>
    <dbReference type="NCBI Taxonomy" id="61149"/>
    <lineage>
        <taxon>Eukaryota</taxon>
        <taxon>Viridiplantae</taxon>
        <taxon>Streptophyta</taxon>
        <taxon>Embryophyta</taxon>
        <taxon>Tracheophyta</taxon>
        <taxon>Spermatophyta</taxon>
        <taxon>Magnoliopsida</taxon>
        <taxon>eudicotyledons</taxon>
        <taxon>Gunneridae</taxon>
        <taxon>Pentapetalae</taxon>
        <taxon>rosids</taxon>
        <taxon>fabids</taxon>
        <taxon>Malpighiales</taxon>
        <taxon>Rhizophoraceae</taxon>
        <taxon>Rhizophora</taxon>
    </lineage>
</organism>
<reference evidence="1" key="1">
    <citation type="submission" date="2018-02" db="EMBL/GenBank/DDBJ databases">
        <title>Rhizophora mucronata_Transcriptome.</title>
        <authorList>
            <person name="Meera S.P."/>
            <person name="Sreeshan A."/>
            <person name="Augustine A."/>
        </authorList>
    </citation>
    <scope>NUCLEOTIDE SEQUENCE</scope>
    <source>
        <tissue evidence="1">Leaf</tissue>
    </source>
</reference>
<protein>
    <submittedName>
        <fullName evidence="1">Uncharacterized protein</fullName>
    </submittedName>
</protein>
<evidence type="ECO:0000313" key="1">
    <source>
        <dbReference type="EMBL" id="MBW86398.1"/>
    </source>
</evidence>
<accession>A0A2P2IYU0</accession>
<dbReference type="EMBL" id="GGEC01005915">
    <property type="protein sequence ID" value="MBW86398.1"/>
    <property type="molecule type" value="Transcribed_RNA"/>
</dbReference>
<proteinExistence type="predicted"/>
<sequence>MDMENYGGHWLFSDHFLMAGNAIKSTCHIGQHLSNTSISLLLSELLCCVSAPSGMFLYDALSWTAVYSVLNGFLCFPPF</sequence>
<name>A0A2P2IYU0_RHIMU</name>
<dbReference type="AlphaFoldDB" id="A0A2P2IYU0"/>